<reference evidence="1 2" key="1">
    <citation type="submission" date="2016-11" db="EMBL/GenBank/DDBJ databases">
        <authorList>
            <person name="Jaros S."/>
            <person name="Januszkiewicz K."/>
            <person name="Wedrychowicz H."/>
        </authorList>
    </citation>
    <scope>NUCLEOTIDE SEQUENCE [LARGE SCALE GENOMIC DNA]</scope>
    <source>
        <strain evidence="1 2">DSM 13106</strain>
    </source>
</reference>
<evidence type="ECO:0000313" key="1">
    <source>
        <dbReference type="EMBL" id="SHI21688.1"/>
    </source>
</evidence>
<dbReference type="AlphaFoldDB" id="A0A1M5ZBW5"/>
<organism evidence="1 2">
    <name type="scientific">Sporanaerobacter acetigenes DSM 13106</name>
    <dbReference type="NCBI Taxonomy" id="1123281"/>
    <lineage>
        <taxon>Bacteria</taxon>
        <taxon>Bacillati</taxon>
        <taxon>Bacillota</taxon>
        <taxon>Tissierellia</taxon>
        <taxon>Tissierellales</taxon>
        <taxon>Sporanaerobacteraceae</taxon>
        <taxon>Sporanaerobacter</taxon>
    </lineage>
</organism>
<dbReference type="EMBL" id="FQXR01000033">
    <property type="protein sequence ID" value="SHI21688.1"/>
    <property type="molecule type" value="Genomic_DNA"/>
</dbReference>
<keyword evidence="2" id="KW-1185">Reference proteome</keyword>
<dbReference type="RefSeq" id="WP_200796579.1">
    <property type="nucleotide sequence ID" value="NZ_FQXR01000033.1"/>
</dbReference>
<dbReference type="NCBIfam" id="NF047593">
    <property type="entry name" value="IS66_ISAeme5_TnpA"/>
    <property type="match status" value="1"/>
</dbReference>
<gene>
    <name evidence="1" type="ORF">SAMN02745180_02935</name>
</gene>
<feature type="non-terminal residue" evidence="1">
    <location>
        <position position="73"/>
    </location>
</feature>
<evidence type="ECO:0000313" key="2">
    <source>
        <dbReference type="Proteomes" id="UP000184389"/>
    </source>
</evidence>
<dbReference type="Proteomes" id="UP000184389">
    <property type="component" value="Unassembled WGS sequence"/>
</dbReference>
<sequence length="73" mass="8782">MTERELWTKRIEDYRASDLTAVKWCEENNVPVHKLRYKITQFNKEKKQTLKETQWASVIPEKPVAEKETYPSL</sequence>
<protein>
    <submittedName>
        <fullName evidence="1">Uncharacterized protein</fullName>
    </submittedName>
</protein>
<name>A0A1M5ZBW5_9FIRM</name>
<accession>A0A1M5ZBW5</accession>
<proteinExistence type="predicted"/>